<evidence type="ECO:0000313" key="2">
    <source>
        <dbReference type="Proteomes" id="UP000010433"/>
    </source>
</evidence>
<dbReference type="EMBL" id="AMEP01000166">
    <property type="protein sequence ID" value="EKX95914.1"/>
    <property type="molecule type" value="Genomic_DNA"/>
</dbReference>
<keyword evidence="2" id="KW-1185">Reference proteome</keyword>
<sequence>MEKKPRKGSKQNKREKLSLIKYKTEYRKTIKVHLSLCFVT</sequence>
<name>L1MY46_9BACT</name>
<accession>L1MY46</accession>
<comment type="caution">
    <text evidence="1">The sequence shown here is derived from an EMBL/GenBank/DDBJ whole genome shotgun (WGS) entry which is preliminary data.</text>
</comment>
<dbReference type="HOGENOM" id="CLU_3294525_0_0_10"/>
<dbReference type="AlphaFoldDB" id="L1MY46"/>
<protein>
    <submittedName>
        <fullName evidence="1">Uncharacterized protein</fullName>
    </submittedName>
</protein>
<dbReference type="Proteomes" id="UP000010433">
    <property type="component" value="Unassembled WGS sequence"/>
</dbReference>
<organism evidence="1 2">
    <name type="scientific">Hoylesella saccharolytica F0055</name>
    <dbReference type="NCBI Taxonomy" id="1127699"/>
    <lineage>
        <taxon>Bacteria</taxon>
        <taxon>Pseudomonadati</taxon>
        <taxon>Bacteroidota</taxon>
        <taxon>Bacteroidia</taxon>
        <taxon>Bacteroidales</taxon>
        <taxon>Prevotellaceae</taxon>
        <taxon>Hoylesella</taxon>
    </lineage>
</organism>
<reference evidence="1 2" key="1">
    <citation type="submission" date="2012-05" db="EMBL/GenBank/DDBJ databases">
        <authorList>
            <person name="Weinstock G."/>
            <person name="Sodergren E."/>
            <person name="Lobos E.A."/>
            <person name="Fulton L."/>
            <person name="Fulton R."/>
            <person name="Courtney L."/>
            <person name="Fronick C."/>
            <person name="O'Laughlin M."/>
            <person name="Godfrey J."/>
            <person name="Wilson R.M."/>
            <person name="Miner T."/>
            <person name="Farmer C."/>
            <person name="Delehaunty K."/>
            <person name="Cordes M."/>
            <person name="Minx P."/>
            <person name="Tomlinson C."/>
            <person name="Chen J."/>
            <person name="Wollam A."/>
            <person name="Pepin K.H."/>
            <person name="Bhonagiri V."/>
            <person name="Zhang X."/>
            <person name="Suruliraj S."/>
            <person name="Warren W."/>
            <person name="Mitreva M."/>
            <person name="Mardis E.R."/>
            <person name="Wilson R.K."/>
        </authorList>
    </citation>
    <scope>NUCLEOTIDE SEQUENCE [LARGE SCALE GENOMIC DNA]</scope>
    <source>
        <strain evidence="1 2">F0055</strain>
    </source>
</reference>
<gene>
    <name evidence="1" type="ORF">HMPREF9151_02589</name>
</gene>
<evidence type="ECO:0000313" key="1">
    <source>
        <dbReference type="EMBL" id="EKX95914.1"/>
    </source>
</evidence>
<proteinExistence type="predicted"/>